<evidence type="ECO:0000313" key="1">
    <source>
        <dbReference type="EMBL" id="SKC79033.1"/>
    </source>
</evidence>
<dbReference type="Gene3D" id="1.10.10.10">
    <property type="entry name" value="Winged helix-like DNA-binding domain superfamily/Winged helix DNA-binding domain"/>
    <property type="match status" value="1"/>
</dbReference>
<dbReference type="SUPFAM" id="SSF46785">
    <property type="entry name" value="Winged helix' DNA-binding domain"/>
    <property type="match status" value="1"/>
</dbReference>
<dbReference type="Proteomes" id="UP000190285">
    <property type="component" value="Unassembled WGS sequence"/>
</dbReference>
<dbReference type="Gene3D" id="3.30.70.270">
    <property type="match status" value="1"/>
</dbReference>
<accession>A0A1T5LSS9</accession>
<reference evidence="1 2" key="1">
    <citation type="submission" date="2017-02" db="EMBL/GenBank/DDBJ databases">
        <authorList>
            <person name="Peterson S.W."/>
        </authorList>
    </citation>
    <scope>NUCLEOTIDE SEQUENCE [LARGE SCALE GENOMIC DNA]</scope>
    <source>
        <strain evidence="1 2">M1</strain>
    </source>
</reference>
<gene>
    <name evidence="1" type="ORF">SAMN02194393_03245</name>
</gene>
<organism evidence="1 2">
    <name type="scientific">Maledivibacter halophilus</name>
    <dbReference type="NCBI Taxonomy" id="36842"/>
    <lineage>
        <taxon>Bacteria</taxon>
        <taxon>Bacillati</taxon>
        <taxon>Bacillota</taxon>
        <taxon>Clostridia</taxon>
        <taxon>Peptostreptococcales</taxon>
        <taxon>Caminicellaceae</taxon>
        <taxon>Maledivibacter</taxon>
    </lineage>
</organism>
<dbReference type="STRING" id="36842.SAMN02194393_03245"/>
<dbReference type="InterPro" id="IPR036388">
    <property type="entry name" value="WH-like_DNA-bd_sf"/>
</dbReference>
<dbReference type="EMBL" id="FUZT01000008">
    <property type="protein sequence ID" value="SKC79033.1"/>
    <property type="molecule type" value="Genomic_DNA"/>
</dbReference>
<dbReference type="InterPro" id="IPR043128">
    <property type="entry name" value="Rev_trsase/Diguanyl_cyclase"/>
</dbReference>
<protein>
    <submittedName>
        <fullName evidence="1">Uncharacterized protein</fullName>
    </submittedName>
</protein>
<evidence type="ECO:0000313" key="2">
    <source>
        <dbReference type="Proteomes" id="UP000190285"/>
    </source>
</evidence>
<name>A0A1T5LSS9_9FIRM</name>
<dbReference type="RefSeq" id="WP_079493016.1">
    <property type="nucleotide sequence ID" value="NZ_FUZT01000008.1"/>
</dbReference>
<keyword evidence="2" id="KW-1185">Reference proteome</keyword>
<sequence length="443" mass="51091">MKLNLGIIGRKKRIKKINETAKIYFKDIEIVNVLIDKIPDVTEFSKMIRSYEEYLDGIIFTGPVLYNLLINAMIPKIPWDYIHRDYSQLLSTFLKAILTHQKNIFNISIDSFDIDTILRVYDEIGIEKEQLNIFVAKQSLYDDDFFSYLKSFHEKNFYENKVSCCITGLSMVYDYLQSKGIPCFTLDPTVDVIKQTLNRFKLRNEANINKNSQIVVLSIEIDLANEYSLISENEYKIMFEKMKVSEYIYLFAQKIQGAVVEVGIRGFLIFCTKKILERETNDLQKLDLLKTISENTLNTISVGIGYGITAREAKYGANLGMQRAKKEGGHKAFVVYNGKNYVGPITSEKNKNDQQEILIDETFHNIANETKLSINTIFKLHCIREQNKKNCFTPKELAEHFGVTLRSMNRILKKLENKGYAKVVGKRVMSSAGRPSRIVKISF</sequence>
<dbReference type="AlphaFoldDB" id="A0A1T5LSS9"/>
<dbReference type="InterPro" id="IPR036390">
    <property type="entry name" value="WH_DNA-bd_sf"/>
</dbReference>
<proteinExistence type="predicted"/>
<dbReference type="OrthoDB" id="4986073at2"/>